<dbReference type="Gene3D" id="3.90.25.10">
    <property type="entry name" value="UDP-galactose 4-epimerase, domain 1"/>
    <property type="match status" value="1"/>
</dbReference>
<dbReference type="InterPro" id="IPR051604">
    <property type="entry name" value="Ergot_Alk_Oxidoreductase"/>
</dbReference>
<dbReference type="Proteomes" id="UP000240912">
    <property type="component" value="Unassembled WGS sequence"/>
</dbReference>
<evidence type="ECO:0000259" key="1">
    <source>
        <dbReference type="Pfam" id="PF05368"/>
    </source>
</evidence>
<dbReference type="AlphaFoldDB" id="A0A2T3HMF4"/>
<sequence>MMNIIVGASGQVGSMVVENLLKDGAPVRGIVRSEEKRIALLDKGAEAFVADAHDREAMIRAFQDGRALFIITPESGQSNDILAETKAILDNYRFAIRRSSVQKIVGISSMGAQFSENSGNLLMSFMLEQNFTDSEVEQIFIRPAYYFSNWMMGYDEAIRTGVLPTFFPPDLPIPMVAPADVAALAAKLMPGGLGASKIYELEGPRQYSADEVAAAFAKISGKEVKARQIPREEWEQVISGMGFTADGTRNFIQMTELVASGQAGPQKQGTVWLQAETTLEDFLLQTLKPGK</sequence>
<dbReference type="Gene3D" id="3.40.50.720">
    <property type="entry name" value="NAD(P)-binding Rossmann-like Domain"/>
    <property type="match status" value="1"/>
</dbReference>
<dbReference type="SUPFAM" id="SSF51735">
    <property type="entry name" value="NAD(P)-binding Rossmann-fold domains"/>
    <property type="match status" value="1"/>
</dbReference>
<gene>
    <name evidence="2" type="ORF">C7T94_13820</name>
</gene>
<dbReference type="PANTHER" id="PTHR43162:SF1">
    <property type="entry name" value="PRESTALK A DIFFERENTIATION PROTEIN A"/>
    <property type="match status" value="1"/>
</dbReference>
<comment type="caution">
    <text evidence="2">The sequence shown here is derived from an EMBL/GenBank/DDBJ whole genome shotgun (WGS) entry which is preliminary data.</text>
</comment>
<evidence type="ECO:0000313" key="3">
    <source>
        <dbReference type="Proteomes" id="UP000240912"/>
    </source>
</evidence>
<feature type="domain" description="NmrA-like" evidence="1">
    <location>
        <begin position="5"/>
        <end position="258"/>
    </location>
</feature>
<dbReference type="EMBL" id="PYLS01000005">
    <property type="protein sequence ID" value="PST83614.1"/>
    <property type="molecule type" value="Genomic_DNA"/>
</dbReference>
<organism evidence="2 3">
    <name type="scientific">Pedobacter yulinensis</name>
    <dbReference type="NCBI Taxonomy" id="2126353"/>
    <lineage>
        <taxon>Bacteria</taxon>
        <taxon>Pseudomonadati</taxon>
        <taxon>Bacteroidota</taxon>
        <taxon>Sphingobacteriia</taxon>
        <taxon>Sphingobacteriales</taxon>
        <taxon>Sphingobacteriaceae</taxon>
        <taxon>Pedobacter</taxon>
    </lineage>
</organism>
<dbReference type="InterPro" id="IPR008030">
    <property type="entry name" value="NmrA-like"/>
</dbReference>
<protein>
    <submittedName>
        <fullName evidence="2">Nucleoside-diphosphate sugar epimerase</fullName>
    </submittedName>
</protein>
<name>A0A2T3HMF4_9SPHI</name>
<dbReference type="OrthoDB" id="112777at2"/>
<proteinExistence type="predicted"/>
<dbReference type="InterPro" id="IPR036291">
    <property type="entry name" value="NAD(P)-bd_dom_sf"/>
</dbReference>
<accession>A0A2T3HMF4</accession>
<evidence type="ECO:0000313" key="2">
    <source>
        <dbReference type="EMBL" id="PST83614.1"/>
    </source>
</evidence>
<keyword evidence="3" id="KW-1185">Reference proteome</keyword>
<dbReference type="Pfam" id="PF05368">
    <property type="entry name" value="NmrA"/>
    <property type="match status" value="1"/>
</dbReference>
<dbReference type="PANTHER" id="PTHR43162">
    <property type="match status" value="1"/>
</dbReference>
<reference evidence="2 3" key="1">
    <citation type="submission" date="2018-03" db="EMBL/GenBank/DDBJ databases">
        <authorList>
            <person name="Keele B.F."/>
        </authorList>
    </citation>
    <scope>NUCLEOTIDE SEQUENCE [LARGE SCALE GENOMIC DNA]</scope>
    <source>
        <strain evidence="2 3">YL28-9</strain>
    </source>
</reference>